<reference evidence="1 2" key="1">
    <citation type="submission" date="2019-04" db="EMBL/GenBank/DDBJ databases">
        <authorList>
            <person name="Feng G."/>
            <person name="Zhang J."/>
            <person name="Zhu H."/>
        </authorList>
    </citation>
    <scope>NUCLEOTIDE SEQUENCE [LARGE SCALE GENOMIC DNA]</scope>
    <source>
        <strain evidence="1 2">9PBR-1</strain>
    </source>
</reference>
<protein>
    <submittedName>
        <fullName evidence="1">Uncharacterized protein</fullName>
    </submittedName>
</protein>
<proteinExistence type="predicted"/>
<dbReference type="EMBL" id="SRMB01000006">
    <property type="protein sequence ID" value="TGE22659.1"/>
    <property type="molecule type" value="Genomic_DNA"/>
</dbReference>
<evidence type="ECO:0000313" key="2">
    <source>
        <dbReference type="Proteomes" id="UP000298471"/>
    </source>
</evidence>
<accession>A0A4Z0PZC3</accession>
<comment type="caution">
    <text evidence="1">The sequence shown here is derived from an EMBL/GenBank/DDBJ whole genome shotgun (WGS) entry which is preliminary data.</text>
</comment>
<dbReference type="AlphaFoldDB" id="A0A4Z0PZC3"/>
<gene>
    <name evidence="1" type="ORF">E5K02_23285</name>
</gene>
<sequence length="120" mass="13448">MPTLHWIGKDKAHHQDVPFRLLDQQYEALWNRIRCKYNIITKSKAPLLPTGPLWLILAHFAAGRGPVRPRPGGLAAGTLHFQLRGNGRHIQYLIVGVERLLAASAAHQQLGTGYHILHKA</sequence>
<name>A0A4Z0PZC3_9BACT</name>
<evidence type="ECO:0000313" key="1">
    <source>
        <dbReference type="EMBL" id="TGE22659.1"/>
    </source>
</evidence>
<dbReference type="Proteomes" id="UP000298471">
    <property type="component" value="Unassembled WGS sequence"/>
</dbReference>
<keyword evidence="2" id="KW-1185">Reference proteome</keyword>
<organism evidence="1 2">
    <name type="scientific">Hymenobacter metallicola</name>
    <dbReference type="NCBI Taxonomy" id="2563114"/>
    <lineage>
        <taxon>Bacteria</taxon>
        <taxon>Pseudomonadati</taxon>
        <taxon>Bacteroidota</taxon>
        <taxon>Cytophagia</taxon>
        <taxon>Cytophagales</taxon>
        <taxon>Hymenobacteraceae</taxon>
        <taxon>Hymenobacter</taxon>
    </lineage>
</organism>